<evidence type="ECO:0000259" key="1">
    <source>
        <dbReference type="Pfam" id="PF14086"/>
    </source>
</evidence>
<name>A0A193LIB1_9GAMM</name>
<proteinExistence type="predicted"/>
<organism evidence="2 3">
    <name type="scientific">Woeseia oceani</name>
    <dbReference type="NCBI Taxonomy" id="1548547"/>
    <lineage>
        <taxon>Bacteria</taxon>
        <taxon>Pseudomonadati</taxon>
        <taxon>Pseudomonadota</taxon>
        <taxon>Gammaproteobacteria</taxon>
        <taxon>Woeseiales</taxon>
        <taxon>Woeseiaceae</taxon>
        <taxon>Woeseia</taxon>
    </lineage>
</organism>
<dbReference type="InterPro" id="IPR025362">
    <property type="entry name" value="DUF4266"/>
</dbReference>
<dbReference type="KEGG" id="woc:BA177_14600"/>
<evidence type="ECO:0000313" key="2">
    <source>
        <dbReference type="EMBL" id="ANO52255.1"/>
    </source>
</evidence>
<feature type="domain" description="DUF4266" evidence="1">
    <location>
        <begin position="29"/>
        <end position="78"/>
    </location>
</feature>
<evidence type="ECO:0000313" key="3">
    <source>
        <dbReference type="Proteomes" id="UP000092695"/>
    </source>
</evidence>
<reference evidence="2 3" key="1">
    <citation type="submission" date="2016-06" db="EMBL/GenBank/DDBJ databases">
        <title>Complete genome sequence of a deep-branching marine Gamma Proteobacterium Woeseia oceani type strain XK5.</title>
        <authorList>
            <person name="Mu D."/>
            <person name="Du Z."/>
        </authorList>
    </citation>
    <scope>NUCLEOTIDE SEQUENCE [LARGE SCALE GENOMIC DNA]</scope>
    <source>
        <strain evidence="2 3">XK5</strain>
    </source>
</reference>
<dbReference type="RefSeq" id="WP_068617395.1">
    <property type="nucleotide sequence ID" value="NZ_CP016268.1"/>
</dbReference>
<dbReference type="STRING" id="1548547.BA177_14600"/>
<protein>
    <recommendedName>
        <fullName evidence="1">DUF4266 domain-containing protein</fullName>
    </recommendedName>
</protein>
<accession>A0A193LIB1</accession>
<sequence>MYTLQTGRVVLGLLLMVAASGCSSIEPWVKPYERDRLADPIMFLDANPVSSAYIQHVYEAREGARGGEGAAGGGCGCN</sequence>
<dbReference type="AlphaFoldDB" id="A0A193LIB1"/>
<dbReference type="OrthoDB" id="5574393at2"/>
<dbReference type="Pfam" id="PF14086">
    <property type="entry name" value="DUF4266"/>
    <property type="match status" value="1"/>
</dbReference>
<gene>
    <name evidence="2" type="ORF">BA177_14600</name>
</gene>
<keyword evidence="3" id="KW-1185">Reference proteome</keyword>
<dbReference type="Proteomes" id="UP000092695">
    <property type="component" value="Chromosome"/>
</dbReference>
<dbReference type="EMBL" id="CP016268">
    <property type="protein sequence ID" value="ANO52255.1"/>
    <property type="molecule type" value="Genomic_DNA"/>
</dbReference>